<dbReference type="EMBL" id="MTSU01000014">
    <property type="protein sequence ID" value="ONF92076.1"/>
    <property type="molecule type" value="Genomic_DNA"/>
</dbReference>
<dbReference type="GO" id="GO:0006412">
    <property type="term" value="P:translation"/>
    <property type="evidence" value="ECO:0007669"/>
    <property type="project" value="UniProtKB-UniRule"/>
</dbReference>
<dbReference type="SUPFAM" id="SSF160369">
    <property type="entry name" value="Ribosomal protein L10-like"/>
    <property type="match status" value="1"/>
</dbReference>
<protein>
    <recommendedName>
        <fullName evidence="6 7">Large ribosomal subunit protein uL10</fullName>
    </recommendedName>
</protein>
<evidence type="ECO:0000313" key="8">
    <source>
        <dbReference type="EMBL" id="ONF92076.1"/>
    </source>
</evidence>
<evidence type="ECO:0000256" key="7">
    <source>
        <dbReference type="HAMAP-Rule" id="MF_00362"/>
    </source>
</evidence>
<comment type="caution">
    <text evidence="8">The sequence shown here is derived from an EMBL/GenBank/DDBJ whole genome shotgun (WGS) entry which is preliminary data.</text>
</comment>
<dbReference type="HAMAP" id="MF_00362">
    <property type="entry name" value="Ribosomal_uL10"/>
    <property type="match status" value="1"/>
</dbReference>
<dbReference type="InterPro" id="IPR047865">
    <property type="entry name" value="Ribosomal_uL10_bac_type"/>
</dbReference>
<name>A0AB73LWQ3_9LEPT</name>
<sequence length="179" mass="19005">MANQEKVEAVASLKGKLEEKNNFILACYSGLTVEEITGLRAQLRKEGSEMKVLKNNLFLRALKESGAHKDKNISFGPEYQGPLAAIFAGENLPAVAKICKDFAKVNKNLIVRAGYMDGGVLDAEAVEAIAGLPSREQLLAMIAGGINAPARTIASGINQIIASLARAIQATAEKNGILL</sequence>
<organism evidence="8 9">
    <name type="scientific">Leptospira santarosai</name>
    <dbReference type="NCBI Taxonomy" id="28183"/>
    <lineage>
        <taxon>Bacteria</taxon>
        <taxon>Pseudomonadati</taxon>
        <taxon>Spirochaetota</taxon>
        <taxon>Spirochaetia</taxon>
        <taxon>Leptospirales</taxon>
        <taxon>Leptospiraceae</taxon>
        <taxon>Leptospira</taxon>
    </lineage>
</organism>
<keyword evidence="3 7" id="KW-0699">rRNA-binding</keyword>
<dbReference type="InterPro" id="IPR001790">
    <property type="entry name" value="Ribosomal_uL10"/>
</dbReference>
<evidence type="ECO:0000256" key="2">
    <source>
        <dbReference type="ARBA" id="ARBA00008889"/>
    </source>
</evidence>
<dbReference type="InterPro" id="IPR043141">
    <property type="entry name" value="Ribosomal_uL10-like_sf"/>
</dbReference>
<dbReference type="InterPro" id="IPR022973">
    <property type="entry name" value="Ribosomal_uL10_bac"/>
</dbReference>
<dbReference type="NCBIfam" id="NF000955">
    <property type="entry name" value="PRK00099.1-1"/>
    <property type="match status" value="1"/>
</dbReference>
<dbReference type="GO" id="GO:0005840">
    <property type="term" value="C:ribosome"/>
    <property type="evidence" value="ECO:0007669"/>
    <property type="project" value="UniProtKB-KW"/>
</dbReference>
<dbReference type="Gene3D" id="3.30.70.1730">
    <property type="match status" value="1"/>
</dbReference>
<comment type="similarity">
    <text evidence="2 7">Belongs to the universal ribosomal protein uL10 family.</text>
</comment>
<comment type="subunit">
    <text evidence="7">Part of the ribosomal stalk of the 50S ribosomal subunit. The N-terminus interacts with L11 and the large rRNA to form the base of the stalk. The C-terminus forms an elongated spine to which L12 dimers bind in a sequential fashion forming a multimeric L10(L12)X complex.</text>
</comment>
<dbReference type="RefSeq" id="WP_004480400.1">
    <property type="nucleotide sequence ID" value="NZ_CP028370.1"/>
</dbReference>
<dbReference type="GO" id="GO:0070180">
    <property type="term" value="F:large ribosomal subunit rRNA binding"/>
    <property type="evidence" value="ECO:0007669"/>
    <property type="project" value="UniProtKB-UniRule"/>
</dbReference>
<dbReference type="Proteomes" id="UP000189337">
    <property type="component" value="Unassembled WGS sequence"/>
</dbReference>
<keyword evidence="5 7" id="KW-0687">Ribonucleoprotein</keyword>
<dbReference type="AlphaFoldDB" id="A0AB73LWQ3"/>
<comment type="function">
    <text evidence="1 7">Forms part of the ribosomal stalk, playing a central role in the interaction of the ribosome with GTP-bound translation factors.</text>
</comment>
<evidence type="ECO:0000313" key="9">
    <source>
        <dbReference type="Proteomes" id="UP000189337"/>
    </source>
</evidence>
<accession>A0AB73LWQ3</accession>
<keyword evidence="7" id="KW-0694">RNA-binding</keyword>
<dbReference type="GO" id="GO:1990904">
    <property type="term" value="C:ribonucleoprotein complex"/>
    <property type="evidence" value="ECO:0007669"/>
    <property type="project" value="UniProtKB-KW"/>
</dbReference>
<dbReference type="PANTHER" id="PTHR11560">
    <property type="entry name" value="39S RIBOSOMAL PROTEIN L10, MITOCHONDRIAL"/>
    <property type="match status" value="1"/>
</dbReference>
<evidence type="ECO:0000256" key="4">
    <source>
        <dbReference type="ARBA" id="ARBA00022980"/>
    </source>
</evidence>
<proteinExistence type="inferred from homology"/>
<dbReference type="Pfam" id="PF00466">
    <property type="entry name" value="Ribosomal_L10"/>
    <property type="match status" value="1"/>
</dbReference>
<keyword evidence="4 7" id="KW-0689">Ribosomal protein</keyword>
<dbReference type="CDD" id="cd05797">
    <property type="entry name" value="Ribosomal_L10"/>
    <property type="match status" value="1"/>
</dbReference>
<gene>
    <name evidence="7" type="primary">rplJ</name>
    <name evidence="8" type="ORF">BWD14_14070</name>
</gene>
<evidence type="ECO:0000256" key="3">
    <source>
        <dbReference type="ARBA" id="ARBA00022730"/>
    </source>
</evidence>
<evidence type="ECO:0000256" key="5">
    <source>
        <dbReference type="ARBA" id="ARBA00023274"/>
    </source>
</evidence>
<reference evidence="8 9" key="1">
    <citation type="submission" date="2017-01" db="EMBL/GenBank/DDBJ databases">
        <title>Comparative genomic analysis of Brazilian Leptospira santarosai.</title>
        <authorList>
            <person name="Moreno L.Z."/>
            <person name="Miraglia F."/>
            <person name="Kremer F.S."/>
            <person name="Eslabao M.R."/>
            <person name="Lilenbaum W."/>
            <person name="Dellagostin O.A."/>
            <person name="Moreno A.M."/>
        </authorList>
    </citation>
    <scope>NUCLEOTIDE SEQUENCE [LARGE SCALE GENOMIC DNA]</scope>
    <source>
        <strain evidence="8 9">M52/8-19</strain>
    </source>
</reference>
<evidence type="ECO:0000256" key="1">
    <source>
        <dbReference type="ARBA" id="ARBA00002633"/>
    </source>
</evidence>
<dbReference type="Gene3D" id="6.10.250.290">
    <property type="match status" value="1"/>
</dbReference>
<evidence type="ECO:0000256" key="6">
    <source>
        <dbReference type="ARBA" id="ARBA00035202"/>
    </source>
</evidence>